<evidence type="ECO:0000256" key="5">
    <source>
        <dbReference type="ARBA" id="ARBA00023212"/>
    </source>
</evidence>
<keyword evidence="8" id="KW-1185">Reference proteome</keyword>
<proteinExistence type="inferred from homology"/>
<keyword evidence="5" id="KW-0206">Cytoskeleton</keyword>
<accession>A0A9Q3I6H6</accession>
<keyword evidence="3" id="KW-0963">Cytoplasm</keyword>
<dbReference type="SMART" id="SM00392">
    <property type="entry name" value="PROF"/>
    <property type="match status" value="1"/>
</dbReference>
<dbReference type="InterPro" id="IPR036140">
    <property type="entry name" value="PFN_sf"/>
</dbReference>
<gene>
    <name evidence="7" type="ORF">O181_067815</name>
</gene>
<dbReference type="InterPro" id="IPR048278">
    <property type="entry name" value="PFN"/>
</dbReference>
<dbReference type="Pfam" id="PF00235">
    <property type="entry name" value="Profilin"/>
    <property type="match status" value="1"/>
</dbReference>
<dbReference type="Proteomes" id="UP000765509">
    <property type="component" value="Unassembled WGS sequence"/>
</dbReference>
<dbReference type="OrthoDB" id="421374at2759"/>
<comment type="similarity">
    <text evidence="2 6">Belongs to the profilin family.</text>
</comment>
<dbReference type="GO" id="GO:0005938">
    <property type="term" value="C:cell cortex"/>
    <property type="evidence" value="ECO:0007669"/>
    <property type="project" value="TreeGrafter"/>
</dbReference>
<dbReference type="PANTHER" id="PTHR11604:SF0">
    <property type="entry name" value="PROFILIN"/>
    <property type="match status" value="1"/>
</dbReference>
<dbReference type="Gene3D" id="3.30.450.30">
    <property type="entry name" value="Dynein light chain 2a, cytoplasmic"/>
    <property type="match status" value="1"/>
</dbReference>
<evidence type="ECO:0000256" key="1">
    <source>
        <dbReference type="ARBA" id="ARBA00004245"/>
    </source>
</evidence>
<comment type="caution">
    <text evidence="7">The sequence shown here is derived from an EMBL/GenBank/DDBJ whole genome shotgun (WGS) entry which is preliminary data.</text>
</comment>
<name>A0A9Q3I6H6_9BASI</name>
<evidence type="ECO:0000256" key="6">
    <source>
        <dbReference type="RuleBase" id="RU003909"/>
    </source>
</evidence>
<comment type="subcellular location">
    <subcellularLocation>
        <location evidence="1">Cytoplasm</location>
        <location evidence="1">Cytoskeleton</location>
    </subcellularLocation>
</comment>
<dbReference type="SUPFAM" id="SSF55770">
    <property type="entry name" value="Profilin (actin-binding protein)"/>
    <property type="match status" value="1"/>
</dbReference>
<dbReference type="PRINTS" id="PR00392">
    <property type="entry name" value="PROFILIN"/>
</dbReference>
<dbReference type="PANTHER" id="PTHR11604">
    <property type="entry name" value="PROFILIN"/>
    <property type="match status" value="1"/>
</dbReference>
<dbReference type="FunFam" id="3.30.450.30:FF:000001">
    <property type="entry name" value="Profilin"/>
    <property type="match status" value="1"/>
</dbReference>
<dbReference type="CDD" id="cd00148">
    <property type="entry name" value="PROF"/>
    <property type="match status" value="1"/>
</dbReference>
<dbReference type="InterPro" id="IPR005455">
    <property type="entry name" value="PFN_euk"/>
</dbReference>
<reference evidence="7" key="1">
    <citation type="submission" date="2021-03" db="EMBL/GenBank/DDBJ databases">
        <title>Draft genome sequence of rust myrtle Austropuccinia psidii MF-1, a brazilian biotype.</title>
        <authorList>
            <person name="Quecine M.C."/>
            <person name="Pachon D.M.R."/>
            <person name="Bonatelli M.L."/>
            <person name="Correr F.H."/>
            <person name="Franceschini L.M."/>
            <person name="Leite T.F."/>
            <person name="Margarido G.R.A."/>
            <person name="Almeida C.A."/>
            <person name="Ferrarezi J.A."/>
            <person name="Labate C.A."/>
        </authorList>
    </citation>
    <scope>NUCLEOTIDE SEQUENCE</scope>
    <source>
        <strain evidence="7">MF-1</strain>
    </source>
</reference>
<organism evidence="7 8">
    <name type="scientific">Austropuccinia psidii MF-1</name>
    <dbReference type="NCBI Taxonomy" id="1389203"/>
    <lineage>
        <taxon>Eukaryota</taxon>
        <taxon>Fungi</taxon>
        <taxon>Dikarya</taxon>
        <taxon>Basidiomycota</taxon>
        <taxon>Pucciniomycotina</taxon>
        <taxon>Pucciniomycetes</taxon>
        <taxon>Pucciniales</taxon>
        <taxon>Sphaerophragmiaceae</taxon>
        <taxon>Austropuccinia</taxon>
    </lineage>
</organism>
<dbReference type="GO" id="GO:0003785">
    <property type="term" value="F:actin monomer binding"/>
    <property type="evidence" value="ECO:0007669"/>
    <property type="project" value="TreeGrafter"/>
</dbReference>
<protein>
    <recommendedName>
        <fullName evidence="6">Profilin</fullName>
    </recommendedName>
</protein>
<evidence type="ECO:0000313" key="8">
    <source>
        <dbReference type="Proteomes" id="UP000765509"/>
    </source>
</evidence>
<keyword evidence="4 6" id="KW-0009">Actin-binding</keyword>
<dbReference type="AlphaFoldDB" id="A0A9Q3I6H6"/>
<sequence>MAFENFNRPLNTYRNPPLGLISLIMSWQTYVDSNLLGTGYFQHAAILGQAGGSWASSSNFSVSAQEQSDLLKGFDEPSTIQASGIHLASTKYLTIQANDRSIYGKKGPMGCVCVKTKQAIIVAVYKEGVQPGEATKCTESLADYLIGNGF</sequence>
<dbReference type="PRINTS" id="PR01640">
    <property type="entry name" value="PROFILINPLNT"/>
</dbReference>
<evidence type="ECO:0000256" key="3">
    <source>
        <dbReference type="ARBA" id="ARBA00022490"/>
    </source>
</evidence>
<evidence type="ECO:0000256" key="4">
    <source>
        <dbReference type="ARBA" id="ARBA00023203"/>
    </source>
</evidence>
<dbReference type="GO" id="GO:0005856">
    <property type="term" value="C:cytoskeleton"/>
    <property type="evidence" value="ECO:0007669"/>
    <property type="project" value="UniProtKB-SubCell"/>
</dbReference>
<evidence type="ECO:0000313" key="7">
    <source>
        <dbReference type="EMBL" id="MBW0528100.1"/>
    </source>
</evidence>
<evidence type="ECO:0000256" key="2">
    <source>
        <dbReference type="ARBA" id="ARBA00010058"/>
    </source>
</evidence>
<dbReference type="EMBL" id="AVOT02034067">
    <property type="protein sequence ID" value="MBW0528100.1"/>
    <property type="molecule type" value="Genomic_DNA"/>
</dbReference>